<dbReference type="Proteomes" id="UP000063718">
    <property type="component" value="Unassembled WGS sequence"/>
</dbReference>
<dbReference type="AlphaFoldDB" id="A0A0S6UGI2"/>
<proteinExistence type="inferred from homology"/>
<dbReference type="GO" id="GO:0016787">
    <property type="term" value="F:hydrolase activity"/>
    <property type="evidence" value="ECO:0007669"/>
    <property type="project" value="UniProtKB-KW"/>
</dbReference>
<evidence type="ECO:0000256" key="4">
    <source>
        <dbReference type="ARBA" id="ARBA00022801"/>
    </source>
</evidence>
<keyword evidence="3" id="KW-0255">Endonuclease</keyword>
<dbReference type="GeneID" id="45616923"/>
<accession>A0A0S6UGI2</accession>
<name>A0A0S6UGI2_NEOTH</name>
<keyword evidence="2" id="KW-0540">Nuclease</keyword>
<evidence type="ECO:0000256" key="1">
    <source>
        <dbReference type="ARBA" id="ARBA00001968"/>
    </source>
</evidence>
<dbReference type="GO" id="GO:0004521">
    <property type="term" value="F:RNA endonuclease activity"/>
    <property type="evidence" value="ECO:0007669"/>
    <property type="project" value="InterPro"/>
</dbReference>
<dbReference type="NCBIfam" id="TIGR00255">
    <property type="entry name" value="YicC/YloC family endoribonuclease"/>
    <property type="match status" value="1"/>
</dbReference>
<feature type="domain" description="Endoribonuclease YicC-like C-terminal" evidence="7">
    <location>
        <begin position="173"/>
        <end position="292"/>
    </location>
</feature>
<dbReference type="Pfam" id="PF03755">
    <property type="entry name" value="YicC-like_N"/>
    <property type="match status" value="1"/>
</dbReference>
<dbReference type="Pfam" id="PF08340">
    <property type="entry name" value="YicC-like_C"/>
    <property type="match status" value="1"/>
</dbReference>
<dbReference type="PANTHER" id="PTHR30636:SF3">
    <property type="entry name" value="UPF0701 PROTEIN YICC"/>
    <property type="match status" value="1"/>
</dbReference>
<dbReference type="InterPro" id="IPR005229">
    <property type="entry name" value="YicC/YloC-like"/>
</dbReference>
<organism evidence="8">
    <name type="scientific">Moorella thermoacetica Y72</name>
    <dbReference type="NCBI Taxonomy" id="1325331"/>
    <lineage>
        <taxon>Bacteria</taxon>
        <taxon>Bacillati</taxon>
        <taxon>Bacillota</taxon>
        <taxon>Clostridia</taxon>
        <taxon>Neomoorellales</taxon>
        <taxon>Neomoorellaceae</taxon>
        <taxon>Neomoorella</taxon>
    </lineage>
</organism>
<keyword evidence="4" id="KW-0378">Hydrolase</keyword>
<evidence type="ECO:0000313" key="8">
    <source>
        <dbReference type="EMBL" id="GAF26617.1"/>
    </source>
</evidence>
<sequence>MLNSMTGYGRGEASGAGKTVSVEIRAVNQRFLDVVVRLPRAYGALEEKIRQELKKSLNRGRVEVVLTIKEDNAEKRPVNVDTGLAMAYYNALKELAQKLSISADITAAGLLSLPEVITVAEPEWDEATLWPVVARALAAALAGLLEMRRAEGQRLQADLEARAAFVRRQVEAIRERAPEVPREYAARLRERVDELTGGMALDPGRLEMEVALMAERADITEEVVRLTSHLEQMQAAMAGAEPAGRRLDFILQEMWREINTIGSKAGDLTISHLVVAVKGELEKMREQVQNIE</sequence>
<evidence type="ECO:0000256" key="2">
    <source>
        <dbReference type="ARBA" id="ARBA00022722"/>
    </source>
</evidence>
<evidence type="ECO:0000256" key="3">
    <source>
        <dbReference type="ARBA" id="ARBA00022759"/>
    </source>
</evidence>
<protein>
    <submittedName>
        <fullName evidence="8">Uncharacterized stress-induced protein</fullName>
    </submittedName>
</protein>
<dbReference type="PANTHER" id="PTHR30636">
    <property type="entry name" value="UPF0701 PROTEIN YICC"/>
    <property type="match status" value="1"/>
</dbReference>
<evidence type="ECO:0000259" key="7">
    <source>
        <dbReference type="Pfam" id="PF08340"/>
    </source>
</evidence>
<feature type="domain" description="Endoribonuclease YicC-like N-terminal" evidence="6">
    <location>
        <begin position="3"/>
        <end position="156"/>
    </location>
</feature>
<gene>
    <name evidence="8" type="ORF">MTY_1957</name>
</gene>
<evidence type="ECO:0000259" key="6">
    <source>
        <dbReference type="Pfam" id="PF03755"/>
    </source>
</evidence>
<dbReference type="RefSeq" id="WP_011392409.1">
    <property type="nucleotide sequence ID" value="NZ_DF238840.1"/>
</dbReference>
<dbReference type="InterPro" id="IPR013527">
    <property type="entry name" value="YicC-like_N"/>
</dbReference>
<evidence type="ECO:0000256" key="5">
    <source>
        <dbReference type="ARBA" id="ARBA00035648"/>
    </source>
</evidence>
<comment type="cofactor">
    <cofactor evidence="1">
        <name>a divalent metal cation</name>
        <dbReference type="ChEBI" id="CHEBI:60240"/>
    </cofactor>
</comment>
<dbReference type="EMBL" id="DF238840">
    <property type="protein sequence ID" value="GAF26617.1"/>
    <property type="molecule type" value="Genomic_DNA"/>
</dbReference>
<reference evidence="8" key="1">
    <citation type="journal article" date="2014" name="Gene">
        <title>Genome-guided analysis of transformation efficiency and carbon dioxide assimilation by Moorella thermoacetica Y72.</title>
        <authorList>
            <person name="Tsukahara K."/>
            <person name="Kita A."/>
            <person name="Nakashimada Y."/>
            <person name="Hoshino T."/>
            <person name="Murakami K."/>
        </authorList>
    </citation>
    <scope>NUCLEOTIDE SEQUENCE [LARGE SCALE GENOMIC DNA]</scope>
    <source>
        <strain evidence="8">Y72</strain>
    </source>
</reference>
<dbReference type="InterPro" id="IPR013551">
    <property type="entry name" value="YicC-like_C"/>
</dbReference>
<comment type="similarity">
    <text evidence="5">Belongs to the YicC/YloC family.</text>
</comment>